<gene>
    <name evidence="1" type="ORF">CAMGR0001_1490</name>
</gene>
<comment type="caution">
    <text evidence="1">The sequence shown here is derived from an EMBL/GenBank/DDBJ whole genome shotgun (WGS) entry which is preliminary data.</text>
</comment>
<dbReference type="AlphaFoldDB" id="C8PJU0"/>
<keyword evidence="2" id="KW-1185">Reference proteome</keyword>
<dbReference type="Proteomes" id="UP000005709">
    <property type="component" value="Unassembled WGS sequence"/>
</dbReference>
<proteinExistence type="predicted"/>
<protein>
    <submittedName>
        <fullName evidence="1">Uncharacterized protein</fullName>
    </submittedName>
</protein>
<accession>C8PJU0</accession>
<organism evidence="1 2">
    <name type="scientific">Campylobacter gracilis RM3268</name>
    <dbReference type="NCBI Taxonomy" id="553220"/>
    <lineage>
        <taxon>Bacteria</taxon>
        <taxon>Pseudomonadati</taxon>
        <taxon>Campylobacterota</taxon>
        <taxon>Epsilonproteobacteria</taxon>
        <taxon>Campylobacterales</taxon>
        <taxon>Campylobacteraceae</taxon>
        <taxon>Campylobacter</taxon>
    </lineage>
</organism>
<evidence type="ECO:0000313" key="1">
    <source>
        <dbReference type="EMBL" id="EEV17195.1"/>
    </source>
</evidence>
<evidence type="ECO:0000313" key="2">
    <source>
        <dbReference type="Proteomes" id="UP000005709"/>
    </source>
</evidence>
<reference evidence="1 2" key="1">
    <citation type="submission" date="2009-07" db="EMBL/GenBank/DDBJ databases">
        <authorList>
            <person name="Madupu R."/>
            <person name="Sebastian Y."/>
            <person name="Durkin A.S."/>
            <person name="Torralba M."/>
            <person name="Methe B."/>
            <person name="Sutton G.G."/>
            <person name="Strausberg R.L."/>
            <person name="Nelson K.E."/>
        </authorList>
    </citation>
    <scope>NUCLEOTIDE SEQUENCE [LARGE SCALE GENOMIC DNA]</scope>
    <source>
        <strain evidence="1 2">RM3268</strain>
    </source>
</reference>
<sequence>MTKVFYLIFMSHWIYKDRYNFMKFNEIFIKFNQFFIFLSLQLQFLSR</sequence>
<name>C8PJU0_9BACT</name>
<dbReference type="EMBL" id="ACYG01000027">
    <property type="protein sequence ID" value="EEV17195.1"/>
    <property type="molecule type" value="Genomic_DNA"/>
</dbReference>